<accession>A0A1X3D1T1</accession>
<name>A0A1X3D1T1_9NEIS</name>
<evidence type="ECO:0000313" key="1">
    <source>
        <dbReference type="EMBL" id="OSI13725.1"/>
    </source>
</evidence>
<evidence type="ECO:0000313" key="2">
    <source>
        <dbReference type="Proteomes" id="UP000193118"/>
    </source>
</evidence>
<keyword evidence="2" id="KW-1185">Reference proteome</keyword>
<feature type="non-terminal residue" evidence="1">
    <location>
        <position position="1"/>
    </location>
</feature>
<dbReference type="RefSeq" id="WP_211276433.1">
    <property type="nucleotide sequence ID" value="NZ_MTBO01000062.1"/>
</dbReference>
<dbReference type="Proteomes" id="UP000193118">
    <property type="component" value="Unassembled WGS sequence"/>
</dbReference>
<organism evidence="1 2">
    <name type="scientific">Neisseria dentiae</name>
    <dbReference type="NCBI Taxonomy" id="194197"/>
    <lineage>
        <taxon>Bacteria</taxon>
        <taxon>Pseudomonadati</taxon>
        <taxon>Pseudomonadota</taxon>
        <taxon>Betaproteobacteria</taxon>
        <taxon>Neisseriales</taxon>
        <taxon>Neisseriaceae</taxon>
        <taxon>Neisseria</taxon>
    </lineage>
</organism>
<dbReference type="STRING" id="194197.BWD09_12805"/>
<reference evidence="2" key="1">
    <citation type="submission" date="2017-01" db="EMBL/GenBank/DDBJ databases">
        <authorList>
            <person name="Wolfgang W.J."/>
            <person name="Cole J."/>
            <person name="Wroblewski D."/>
            <person name="Mcginnis J."/>
            <person name="Musser K.A."/>
        </authorList>
    </citation>
    <scope>NUCLEOTIDE SEQUENCE [LARGE SCALE GENOMIC DNA]</scope>
    <source>
        <strain evidence="2">DSM 19151</strain>
    </source>
</reference>
<dbReference type="EMBL" id="MTBO01000062">
    <property type="protein sequence ID" value="OSI13725.1"/>
    <property type="molecule type" value="Genomic_DNA"/>
</dbReference>
<gene>
    <name evidence="1" type="ORF">BWD09_12805</name>
</gene>
<dbReference type="AlphaFoldDB" id="A0A1X3D1T1"/>
<comment type="caution">
    <text evidence="1">The sequence shown here is derived from an EMBL/GenBank/DDBJ whole genome shotgun (WGS) entry which is preliminary data.</text>
</comment>
<proteinExistence type="predicted"/>
<protein>
    <submittedName>
        <fullName evidence="1">Uncharacterized protein</fullName>
    </submittedName>
</protein>
<sequence length="272" mass="30807">LGGLGVAKGAGALSRKMAREAAEEAAERARAELHRDNLKDIGDWGRDKGLPQESFVYKNLPDSLTRENLQFEEFKNLTRTHMDDMTEEQVGQMKRIRDDVPPITRDTVVTKVMPYEYLEGYLKADNPYNTIGGFVARQADTGHLAGQDLKQTIDNFALDYKKWDGSDSDFVQALSKGENRYILFEGRLNEPHTAEIPRGERFGGRHTDALPCTLNGFIACRSDEIIPEFKFERENAQTPENGSVIWVIENGEKRKAAVFDRNEMKFVPYDGN</sequence>